<dbReference type="EMBL" id="JAENIL010000164">
    <property type="protein sequence ID" value="MBK1880769.1"/>
    <property type="molecule type" value="Genomic_DNA"/>
</dbReference>
<dbReference type="AlphaFoldDB" id="A0A934S457"/>
<name>A0A934S457_9BACT</name>
<feature type="compositionally biased region" description="Basic residues" evidence="1">
    <location>
        <begin position="58"/>
        <end position="67"/>
    </location>
</feature>
<feature type="non-terminal residue" evidence="2">
    <location>
        <position position="107"/>
    </location>
</feature>
<dbReference type="Proteomes" id="UP000617628">
    <property type="component" value="Unassembled WGS sequence"/>
</dbReference>
<evidence type="ECO:0000313" key="2">
    <source>
        <dbReference type="EMBL" id="MBK1880769.1"/>
    </source>
</evidence>
<reference evidence="2" key="1">
    <citation type="submission" date="2021-01" db="EMBL/GenBank/DDBJ databases">
        <title>Modified the classification status of verrucomicrobia.</title>
        <authorList>
            <person name="Feng X."/>
        </authorList>
    </citation>
    <scope>NUCLEOTIDE SEQUENCE</scope>
    <source>
        <strain evidence="2">KCTC 13126</strain>
    </source>
</reference>
<evidence type="ECO:0000256" key="1">
    <source>
        <dbReference type="SAM" id="MobiDB-lite"/>
    </source>
</evidence>
<evidence type="ECO:0000313" key="3">
    <source>
        <dbReference type="Proteomes" id="UP000617628"/>
    </source>
</evidence>
<feature type="region of interest" description="Disordered" evidence="1">
    <location>
        <begin position="33"/>
        <end position="107"/>
    </location>
</feature>
<feature type="non-terminal residue" evidence="2">
    <location>
        <position position="1"/>
    </location>
</feature>
<gene>
    <name evidence="2" type="ORF">JIN87_28055</name>
</gene>
<dbReference type="RefSeq" id="WP_425606478.1">
    <property type="nucleotide sequence ID" value="NZ_JAENIL010000164.1"/>
</dbReference>
<protein>
    <submittedName>
        <fullName evidence="2">Uncharacterized protein</fullName>
    </submittedName>
</protein>
<proteinExistence type="predicted"/>
<comment type="caution">
    <text evidence="2">The sequence shown here is derived from an EMBL/GenBank/DDBJ whole genome shotgun (WGS) entry which is preliminary data.</text>
</comment>
<organism evidence="2 3">
    <name type="scientific">Pelagicoccus mobilis</name>
    <dbReference type="NCBI Taxonomy" id="415221"/>
    <lineage>
        <taxon>Bacteria</taxon>
        <taxon>Pseudomonadati</taxon>
        <taxon>Verrucomicrobiota</taxon>
        <taxon>Opitutia</taxon>
        <taxon>Puniceicoccales</taxon>
        <taxon>Pelagicoccaceae</taxon>
        <taxon>Pelagicoccus</taxon>
    </lineage>
</organism>
<keyword evidence="3" id="KW-1185">Reference proteome</keyword>
<sequence length="107" mass="11391">DASQGSLVKSDPEMVEHLRAAYAMQERKLECPAVEPIASSGNGEAPVPPPSKGAGKPPRSKASKKKPRVNDSLISSTDPDTACVRKKTGGTSRPRYKAHRSVDDEHG</sequence>
<feature type="compositionally biased region" description="Basic residues" evidence="1">
    <location>
        <begin position="84"/>
        <end position="99"/>
    </location>
</feature>
<accession>A0A934S457</accession>